<keyword evidence="1" id="KW-0805">Transcription regulation</keyword>
<dbReference type="Gene3D" id="1.25.40.10">
    <property type="entry name" value="Tetratricopeptide repeat domain"/>
    <property type="match status" value="2"/>
</dbReference>
<dbReference type="PRINTS" id="PR00364">
    <property type="entry name" value="DISEASERSIST"/>
</dbReference>
<dbReference type="GO" id="GO:0006355">
    <property type="term" value="P:regulation of DNA-templated transcription"/>
    <property type="evidence" value="ECO:0007669"/>
    <property type="project" value="InterPro"/>
</dbReference>
<dbReference type="InterPro" id="IPR027417">
    <property type="entry name" value="P-loop_NTPase"/>
</dbReference>
<dbReference type="SUPFAM" id="SSF48452">
    <property type="entry name" value="TPR-like"/>
    <property type="match status" value="2"/>
</dbReference>
<sequence length="929" mass="98687">MTAETAEPVFRVLGAVAVRPVPGRDRLAAGLPRLLLAILLSRPGAEIGAGTLIDALWRRPGPAARNNLAAQVRRLRRCLDDPDRLAWHGEGYRLELRAGELDATEFDRLLVRAGGTPADRAARLRGALRLWRGTTAYGDLGDHPALSHEAARLAGRRLLAMERCFDAELAAGRHAEIAAELTAVATAEPLHERFCAQAMLAAYRSGRRADALERYAVTSRALRDELGLDPGAELRSLHRAVLRAEPAEDVPSAGPTVPAELPPDPVTLTGRMAETRRLVELLDGGGIAVVTGGGGVGKSALAVHVAHRLRDRFPDGQLYVNLNGATPGAVPCTPIEVLARFHRSLGDADAARLTDVGESAARFRTAVADRRVLVVLDDAAGVAQIRALLPGGGDCGVVVTSRRGLASLDGVTRLELTGLARADSVALLARLTGAERCAADPAAADAVAESCGDLPLALCVAAARLNTRPQWTLRWLADLLADTGRRLSLLEVDDRGVRASFDVGYRGVADDPATAAAADSLLHAGLLDADRVDPGMIAAVSARDTHSVGDHLDVLADARLLERVGPERYRFHDLVRLCVREHAAGRFDAEARRASLRRACHHLLATARNALMTVDRHQRHRAAEGPSGLEATGAGFPHRQAVLDWLTTEIGDIAVLLRQFQAELPGEAAAVAAVAACLLPVCNESGNYADLRTLCGAAVTAARRDGDPDVLAAALHDLGYACLRVGDAGAARRHLTEAAESYTGPRRSGILWSLGEAHNSLGDPHGALRHLGEALTLARRDGDARAATCVLIHHGFVHRALSDPVAAAGYLRRAVTSAADAGHEFLHLLATINLAEVEMECGHPSDALPLFEAAARRNVELSGEANLISASLHWNTAIAHDRLGDAVSARREWRRATAILHRLRLVDGPTRHALDSAPRLPAKPAVLLP</sequence>
<dbReference type="Proteomes" id="UP000321617">
    <property type="component" value="Unassembled WGS sequence"/>
</dbReference>
<dbReference type="Gene3D" id="1.10.10.10">
    <property type="entry name" value="Winged helix-like DNA-binding domain superfamily/Winged helix DNA-binding domain"/>
    <property type="match status" value="1"/>
</dbReference>
<organism evidence="5 6">
    <name type="scientific">Stackebrandtia albiflava</name>
    <dbReference type="NCBI Taxonomy" id="406432"/>
    <lineage>
        <taxon>Bacteria</taxon>
        <taxon>Bacillati</taxon>
        <taxon>Actinomycetota</taxon>
        <taxon>Actinomycetes</taxon>
        <taxon>Glycomycetales</taxon>
        <taxon>Glycomycetaceae</taxon>
        <taxon>Stackebrandtia</taxon>
    </lineage>
</organism>
<name>A0A562UR36_9ACTN</name>
<accession>A0A562UR36</accession>
<dbReference type="Pfam" id="PF03704">
    <property type="entry name" value="BTAD"/>
    <property type="match status" value="1"/>
</dbReference>
<dbReference type="SUPFAM" id="SSF46894">
    <property type="entry name" value="C-terminal effector domain of the bipartite response regulators"/>
    <property type="match status" value="1"/>
</dbReference>
<dbReference type="InterPro" id="IPR011990">
    <property type="entry name" value="TPR-like_helical_dom_sf"/>
</dbReference>
<evidence type="ECO:0000259" key="4">
    <source>
        <dbReference type="SMART" id="SM01043"/>
    </source>
</evidence>
<evidence type="ECO:0000256" key="1">
    <source>
        <dbReference type="ARBA" id="ARBA00023015"/>
    </source>
</evidence>
<protein>
    <submittedName>
        <fullName evidence="5">DNA-binding SARP family transcriptional activator</fullName>
    </submittedName>
</protein>
<feature type="region of interest" description="Disordered" evidence="3">
    <location>
        <begin position="246"/>
        <end position="266"/>
    </location>
</feature>
<keyword evidence="5" id="KW-0238">DNA-binding</keyword>
<reference evidence="5 6" key="1">
    <citation type="journal article" date="2013" name="Stand. Genomic Sci.">
        <title>Genomic Encyclopedia of Type Strains, Phase I: The one thousand microbial genomes (KMG-I) project.</title>
        <authorList>
            <person name="Kyrpides N.C."/>
            <person name="Woyke T."/>
            <person name="Eisen J.A."/>
            <person name="Garrity G."/>
            <person name="Lilburn T.G."/>
            <person name="Beck B.J."/>
            <person name="Whitman W.B."/>
            <person name="Hugenholtz P."/>
            <person name="Klenk H.P."/>
        </authorList>
    </citation>
    <scope>NUCLEOTIDE SEQUENCE [LARGE SCALE GENOMIC DNA]</scope>
    <source>
        <strain evidence="5 6">DSM 45044</strain>
    </source>
</reference>
<dbReference type="CDD" id="cd15831">
    <property type="entry name" value="BTAD"/>
    <property type="match status" value="1"/>
</dbReference>
<dbReference type="InterPro" id="IPR051677">
    <property type="entry name" value="AfsR-DnrI-RedD_regulator"/>
</dbReference>
<comment type="caution">
    <text evidence="5">The sequence shown here is derived from an EMBL/GenBank/DDBJ whole genome shotgun (WGS) entry which is preliminary data.</text>
</comment>
<dbReference type="GO" id="GO:0003677">
    <property type="term" value="F:DNA binding"/>
    <property type="evidence" value="ECO:0007669"/>
    <property type="project" value="UniProtKB-KW"/>
</dbReference>
<dbReference type="EMBL" id="VLLL01000008">
    <property type="protein sequence ID" value="TWJ08080.1"/>
    <property type="molecule type" value="Genomic_DNA"/>
</dbReference>
<dbReference type="PANTHER" id="PTHR35807">
    <property type="entry name" value="TRANSCRIPTIONAL REGULATOR REDD-RELATED"/>
    <property type="match status" value="1"/>
</dbReference>
<dbReference type="OrthoDB" id="581105at2"/>
<evidence type="ECO:0000313" key="5">
    <source>
        <dbReference type="EMBL" id="TWJ08080.1"/>
    </source>
</evidence>
<dbReference type="InterPro" id="IPR016032">
    <property type="entry name" value="Sig_transdc_resp-reg_C-effctor"/>
</dbReference>
<keyword evidence="6" id="KW-1185">Reference proteome</keyword>
<dbReference type="SUPFAM" id="SSF52540">
    <property type="entry name" value="P-loop containing nucleoside triphosphate hydrolases"/>
    <property type="match status" value="1"/>
</dbReference>
<evidence type="ECO:0000256" key="3">
    <source>
        <dbReference type="SAM" id="MobiDB-lite"/>
    </source>
</evidence>
<feature type="domain" description="Bacterial transcriptional activator" evidence="4">
    <location>
        <begin position="101"/>
        <end position="242"/>
    </location>
</feature>
<dbReference type="GO" id="GO:0043531">
    <property type="term" value="F:ADP binding"/>
    <property type="evidence" value="ECO:0007669"/>
    <property type="project" value="InterPro"/>
</dbReference>
<dbReference type="PANTHER" id="PTHR35807:SF1">
    <property type="entry name" value="TRANSCRIPTIONAL REGULATOR REDD"/>
    <property type="match status" value="1"/>
</dbReference>
<proteinExistence type="predicted"/>
<dbReference type="RefSeq" id="WP_147142167.1">
    <property type="nucleotide sequence ID" value="NZ_BAABIJ010000004.1"/>
</dbReference>
<keyword evidence="2" id="KW-0804">Transcription</keyword>
<evidence type="ECO:0000313" key="6">
    <source>
        <dbReference type="Proteomes" id="UP000321617"/>
    </source>
</evidence>
<dbReference type="InterPro" id="IPR036388">
    <property type="entry name" value="WH-like_DNA-bd_sf"/>
</dbReference>
<dbReference type="AlphaFoldDB" id="A0A562UR36"/>
<dbReference type="Gene3D" id="3.40.50.300">
    <property type="entry name" value="P-loop containing nucleotide triphosphate hydrolases"/>
    <property type="match status" value="1"/>
</dbReference>
<dbReference type="InterPro" id="IPR005158">
    <property type="entry name" value="BTAD"/>
</dbReference>
<gene>
    <name evidence="5" type="ORF">LX16_4300</name>
</gene>
<dbReference type="SMART" id="SM01043">
    <property type="entry name" value="BTAD"/>
    <property type="match status" value="1"/>
</dbReference>
<evidence type="ECO:0000256" key="2">
    <source>
        <dbReference type="ARBA" id="ARBA00023163"/>
    </source>
</evidence>